<evidence type="ECO:0000313" key="3">
    <source>
        <dbReference type="EMBL" id="WQD38581.1"/>
    </source>
</evidence>
<dbReference type="PANTHER" id="PTHR46825:SF12">
    <property type="entry name" value="PENICILLIN-BINDING PROTEIN 4"/>
    <property type="match status" value="1"/>
</dbReference>
<reference evidence="3 4" key="1">
    <citation type="submission" date="2023-12" db="EMBL/GenBank/DDBJ databases">
        <title>Genome sequencing and assembly of bacterial species from a model synthetic community.</title>
        <authorList>
            <person name="Hogle S.L."/>
        </authorList>
    </citation>
    <scope>NUCLEOTIDE SEQUENCE [LARGE SCALE GENOMIC DNA]</scope>
    <source>
        <strain evidence="3 4">HAMBI_3031</strain>
    </source>
</reference>
<keyword evidence="1" id="KW-0732">Signal</keyword>
<dbReference type="RefSeq" id="WP_114791325.1">
    <property type="nucleotide sequence ID" value="NZ_CP139960.1"/>
</dbReference>
<sequence>MKRYLLVCLLLPVGGIAQNNLPSVNDTIQKVENHLAPDIVYGETVPALNIEQRMKETGVKGLSIAVIKNYQIHWAKGYGWADEASSSKVTNNTRFQAASISKSLNSMGILKLVEEKRIDPEADVNTLLKSWKFPYDSNSVKTKINIYHLLSHTAGLGVHGFPGYERGSKLPVLQQILDGHSPANTQAVRSQFEAGTKLQYSGGGTTISQLIVEDITGKRYHEYMRDAVLKPLGMSNSSFEQPISDTLNLATGYYTNGKPVKGKYHIYPEQAAAGLWTTPTDLAKYIIECQLTLKGASQKVLSPSMMQTRMTPVLGKESALGVVIISRGDRRFFIHNGGNEAFLCTSYGTLEGGDGIVIMTNGEDFSVISELLNSVARVYNWKGFYTPSIRKTVTVPADQMELYTGNYQLPGDTIKVALVNNDLYFRQSRFPAVNYKARFTTGNELEFAEIPDAKFKFINEAGKKASKIVFLQGGKDFEAIRVD</sequence>
<keyword evidence="3" id="KW-0378">Hydrolase</keyword>
<dbReference type="InterPro" id="IPR012338">
    <property type="entry name" value="Beta-lactam/transpept-like"/>
</dbReference>
<dbReference type="EMBL" id="CP139960">
    <property type="protein sequence ID" value="WQD38581.1"/>
    <property type="molecule type" value="Genomic_DNA"/>
</dbReference>
<protein>
    <submittedName>
        <fullName evidence="3">Serine hydrolase</fullName>
    </submittedName>
</protein>
<dbReference type="PANTHER" id="PTHR46825">
    <property type="entry name" value="D-ALANYL-D-ALANINE-CARBOXYPEPTIDASE/ENDOPEPTIDASE AMPH"/>
    <property type="match status" value="1"/>
</dbReference>
<accession>A0ABZ0W629</accession>
<dbReference type="InterPro" id="IPR001466">
    <property type="entry name" value="Beta-lactam-related"/>
</dbReference>
<gene>
    <name evidence="3" type="ORF">U0035_00280</name>
</gene>
<feature type="chain" id="PRO_5046370366" evidence="1">
    <location>
        <begin position="20"/>
        <end position="483"/>
    </location>
</feature>
<evidence type="ECO:0000313" key="4">
    <source>
        <dbReference type="Proteomes" id="UP001325680"/>
    </source>
</evidence>
<name>A0ABZ0W629_9BACT</name>
<keyword evidence="4" id="KW-1185">Reference proteome</keyword>
<feature type="signal peptide" evidence="1">
    <location>
        <begin position="1"/>
        <end position="19"/>
    </location>
</feature>
<dbReference type="Pfam" id="PF00144">
    <property type="entry name" value="Beta-lactamase"/>
    <property type="match status" value="1"/>
</dbReference>
<proteinExistence type="predicted"/>
<evidence type="ECO:0000256" key="1">
    <source>
        <dbReference type="SAM" id="SignalP"/>
    </source>
</evidence>
<dbReference type="GO" id="GO:0016787">
    <property type="term" value="F:hydrolase activity"/>
    <property type="evidence" value="ECO:0007669"/>
    <property type="project" value="UniProtKB-KW"/>
</dbReference>
<feature type="domain" description="Beta-lactamase-related" evidence="2">
    <location>
        <begin position="49"/>
        <end position="364"/>
    </location>
</feature>
<dbReference type="Gene3D" id="3.40.710.10">
    <property type="entry name" value="DD-peptidase/beta-lactamase superfamily"/>
    <property type="match status" value="1"/>
</dbReference>
<dbReference type="InterPro" id="IPR050491">
    <property type="entry name" value="AmpC-like"/>
</dbReference>
<dbReference type="SUPFAM" id="SSF56601">
    <property type="entry name" value="beta-lactamase/transpeptidase-like"/>
    <property type="match status" value="1"/>
</dbReference>
<organism evidence="3 4">
    <name type="scientific">Niabella yanshanensis</name>
    <dbReference type="NCBI Taxonomy" id="577386"/>
    <lineage>
        <taxon>Bacteria</taxon>
        <taxon>Pseudomonadati</taxon>
        <taxon>Bacteroidota</taxon>
        <taxon>Chitinophagia</taxon>
        <taxon>Chitinophagales</taxon>
        <taxon>Chitinophagaceae</taxon>
        <taxon>Niabella</taxon>
    </lineage>
</organism>
<evidence type="ECO:0000259" key="2">
    <source>
        <dbReference type="Pfam" id="PF00144"/>
    </source>
</evidence>
<dbReference type="Proteomes" id="UP001325680">
    <property type="component" value="Chromosome"/>
</dbReference>